<dbReference type="Proteomes" id="UP000480350">
    <property type="component" value="Unassembled WGS sequence"/>
</dbReference>
<evidence type="ECO:0008006" key="3">
    <source>
        <dbReference type="Google" id="ProtNLM"/>
    </source>
</evidence>
<reference evidence="1 2" key="2">
    <citation type="submission" date="2020-03" db="EMBL/GenBank/DDBJ databases">
        <title>Kangsaoukella pontilimi gen. nov., sp. nov., a new member of the family Rhodobacteraceae isolated from a tidal mudflat.</title>
        <authorList>
            <person name="Kim I.S."/>
        </authorList>
    </citation>
    <scope>NUCLEOTIDE SEQUENCE [LARGE SCALE GENOMIC DNA]</scope>
    <source>
        <strain evidence="1 2">GH1-50</strain>
    </source>
</reference>
<protein>
    <recommendedName>
        <fullName evidence="3">Antibiotic biosynthesis monooxygenase</fullName>
    </recommendedName>
</protein>
<sequence>MFARITPFQLKPGTTDAAMAKADELKPKIMGLPGMQAFTVAADENGKGYTIAVGESRETSDGNMEQARAIWGEMAEFLAEMPTPEGYDRVRHWDN</sequence>
<dbReference type="InterPro" id="IPR011008">
    <property type="entry name" value="Dimeric_a/b-barrel"/>
</dbReference>
<keyword evidence="2" id="KW-1185">Reference proteome</keyword>
<dbReference type="SUPFAM" id="SSF54909">
    <property type="entry name" value="Dimeric alpha+beta barrel"/>
    <property type="match status" value="1"/>
</dbReference>
<dbReference type="AlphaFoldDB" id="A0A7C9N244"/>
<dbReference type="RefSeq" id="WP_160764976.1">
    <property type="nucleotide sequence ID" value="NZ_WUPT01000002.1"/>
</dbReference>
<accession>A0A7C9N244</accession>
<evidence type="ECO:0000313" key="1">
    <source>
        <dbReference type="EMBL" id="MXQ09118.1"/>
    </source>
</evidence>
<dbReference type="EMBL" id="WUPT01000002">
    <property type="protein sequence ID" value="MXQ09118.1"/>
    <property type="molecule type" value="Genomic_DNA"/>
</dbReference>
<proteinExistence type="predicted"/>
<name>A0A7C9N244_9RHOB</name>
<gene>
    <name evidence="1" type="ORF">GQ651_14820</name>
</gene>
<reference evidence="1 2" key="1">
    <citation type="submission" date="2019-12" db="EMBL/GenBank/DDBJ databases">
        <authorList>
            <person name="Lee S.D."/>
        </authorList>
    </citation>
    <scope>NUCLEOTIDE SEQUENCE [LARGE SCALE GENOMIC DNA]</scope>
    <source>
        <strain evidence="1 2">GH1-50</strain>
    </source>
</reference>
<organism evidence="1 2">
    <name type="scientific">Kangsaoukella pontilimi</name>
    <dbReference type="NCBI Taxonomy" id="2691042"/>
    <lineage>
        <taxon>Bacteria</taxon>
        <taxon>Pseudomonadati</taxon>
        <taxon>Pseudomonadota</taxon>
        <taxon>Alphaproteobacteria</taxon>
        <taxon>Rhodobacterales</taxon>
        <taxon>Paracoccaceae</taxon>
        <taxon>Kangsaoukella</taxon>
    </lineage>
</organism>
<comment type="caution">
    <text evidence="1">The sequence shown here is derived from an EMBL/GenBank/DDBJ whole genome shotgun (WGS) entry which is preliminary data.</text>
</comment>
<evidence type="ECO:0000313" key="2">
    <source>
        <dbReference type="Proteomes" id="UP000480350"/>
    </source>
</evidence>